<dbReference type="Pfam" id="PF21088">
    <property type="entry name" value="MS_channel_1st"/>
    <property type="match status" value="1"/>
</dbReference>
<dbReference type="InterPro" id="IPR049278">
    <property type="entry name" value="MS_channel_C"/>
</dbReference>
<evidence type="ECO:0000256" key="8">
    <source>
        <dbReference type="SAM" id="Phobius"/>
    </source>
</evidence>
<dbReference type="Gene3D" id="2.30.30.60">
    <property type="match status" value="1"/>
</dbReference>
<dbReference type="EMBL" id="SSWX01000013">
    <property type="protein sequence ID" value="THJ32764.1"/>
    <property type="molecule type" value="Genomic_DNA"/>
</dbReference>
<dbReference type="RefSeq" id="WP_136406674.1">
    <property type="nucleotide sequence ID" value="NZ_SSWX01000013.1"/>
</dbReference>
<feature type="transmembrane region" description="Helical" evidence="8">
    <location>
        <begin position="318"/>
        <end position="341"/>
    </location>
</feature>
<dbReference type="PANTHER" id="PTHR30460:SF0">
    <property type="entry name" value="MODERATE CONDUCTANCE MECHANOSENSITIVE CHANNEL YBIO"/>
    <property type="match status" value="1"/>
</dbReference>
<feature type="transmembrane region" description="Helical" evidence="8">
    <location>
        <begin position="290"/>
        <end position="312"/>
    </location>
</feature>
<dbReference type="Proteomes" id="UP000306236">
    <property type="component" value="Unassembled WGS sequence"/>
</dbReference>
<feature type="transmembrane region" description="Helical" evidence="8">
    <location>
        <begin position="493"/>
        <end position="515"/>
    </location>
</feature>
<dbReference type="OrthoDB" id="9809206at2"/>
<feature type="domain" description="Moderate conductance mechanosensitive channel YbiO-like transmembrane helix 1" evidence="12">
    <location>
        <begin position="403"/>
        <end position="481"/>
    </location>
</feature>
<dbReference type="Pfam" id="PF00924">
    <property type="entry name" value="MS_channel_2nd"/>
    <property type="match status" value="1"/>
</dbReference>
<feature type="transmembrane region" description="Helical" evidence="8">
    <location>
        <begin position="153"/>
        <end position="174"/>
    </location>
</feature>
<accession>A0A4S5BJV5</accession>
<feature type="domain" description="Mechanosensitive ion channel MscS" evidence="9">
    <location>
        <begin position="585"/>
        <end position="647"/>
    </location>
</feature>
<proteinExistence type="inferred from homology"/>
<dbReference type="Gene3D" id="1.10.287.1260">
    <property type="match status" value="2"/>
</dbReference>
<evidence type="ECO:0000256" key="7">
    <source>
        <dbReference type="SAM" id="MobiDB-lite"/>
    </source>
</evidence>
<dbReference type="SUPFAM" id="SSF82861">
    <property type="entry name" value="Mechanosensitive channel protein MscS (YggB), transmembrane region"/>
    <property type="match status" value="1"/>
</dbReference>
<dbReference type="Gene3D" id="3.30.70.100">
    <property type="match status" value="1"/>
</dbReference>
<feature type="transmembrane region" description="Helical" evidence="8">
    <location>
        <begin position="536"/>
        <end position="558"/>
    </location>
</feature>
<evidence type="ECO:0000256" key="4">
    <source>
        <dbReference type="ARBA" id="ARBA00022692"/>
    </source>
</evidence>
<dbReference type="InterPro" id="IPR011014">
    <property type="entry name" value="MscS_channel_TM-2"/>
</dbReference>
<dbReference type="GO" id="GO:0005886">
    <property type="term" value="C:plasma membrane"/>
    <property type="evidence" value="ECO:0007669"/>
    <property type="project" value="UniProtKB-SubCell"/>
</dbReference>
<feature type="compositionally biased region" description="Basic and acidic residues" evidence="7">
    <location>
        <begin position="793"/>
        <end position="809"/>
    </location>
</feature>
<evidence type="ECO:0000256" key="6">
    <source>
        <dbReference type="ARBA" id="ARBA00023136"/>
    </source>
</evidence>
<feature type="transmembrane region" description="Helical" evidence="8">
    <location>
        <begin position="250"/>
        <end position="270"/>
    </location>
</feature>
<keyword evidence="4 8" id="KW-0812">Transmembrane</keyword>
<feature type="transmembrane region" description="Helical" evidence="8">
    <location>
        <begin position="408"/>
        <end position="431"/>
    </location>
</feature>
<evidence type="ECO:0000256" key="5">
    <source>
        <dbReference type="ARBA" id="ARBA00022989"/>
    </source>
</evidence>
<feature type="domain" description="Mechanosensitive ion channel transmembrane helices 2/3" evidence="11">
    <location>
        <begin position="543"/>
        <end position="583"/>
    </location>
</feature>
<evidence type="ECO:0000313" key="14">
    <source>
        <dbReference type="Proteomes" id="UP000306236"/>
    </source>
</evidence>
<dbReference type="InterPro" id="IPR045276">
    <property type="entry name" value="YbiO_bact"/>
</dbReference>
<evidence type="ECO:0000259" key="11">
    <source>
        <dbReference type="Pfam" id="PF21088"/>
    </source>
</evidence>
<feature type="transmembrane region" description="Helical" evidence="8">
    <location>
        <begin position="362"/>
        <end position="388"/>
    </location>
</feature>
<evidence type="ECO:0000256" key="2">
    <source>
        <dbReference type="ARBA" id="ARBA00008017"/>
    </source>
</evidence>
<keyword evidence="6 8" id="KW-0472">Membrane</keyword>
<comment type="subcellular location">
    <subcellularLocation>
        <location evidence="1">Cell membrane</location>
        <topology evidence="1">Multi-pass membrane protein</topology>
    </subcellularLocation>
</comment>
<keyword evidence="14" id="KW-1185">Reference proteome</keyword>
<sequence>MRFLSTANPSIGTTGQASAPQRWLLSLLCVLCVLMGLLLQPQAAAQSPLQALAEPTAAAAPPAAAPADAASAALLADMLEDEATRTKLIAHLRQVAAQEAEQEHNLLPAAVSHWAISYAQGLANEFAATVDQTIQGIKELSQEEGMHLTWQQWWTALMPFVGVLLAALGIFWVLRRLAAICYRRMDDWLNPLQQPPQSGKQSAYSFKQRAWVMFGGLLIDLAAVLAATAAGVAVSALLREPGELATQLDAAFLKTFFVVEVIKAMLRLIFAPRYVHLRLLDVPTKAAAYWTSWLSHLVTVTGYCIAIAGPLAKVAFSPAVGTIVGLLVMLAVYIYAIGRIWRKRREVKIYVLRKARHCSTAFLSTLLRLLAFSWHWWALAYFTVLFVISQLDPDGALPFMIKASFDSVIIIAIGLLVSNFLSTLIARHIGVSKKASQRMPMLEARLNTYVPFFLRITRTFVLLSACLLLLHAWGVFDVMAWVSSPSGQHLISAVAQVVLVLALALLVWTVLASLIEQRMTEQHNSAQATSARVRTLLSLLRNALLVLIIAMSIMVILSQLGVNIAPLLAGAGVAGLAIGFGAQKLVQDIINGIFIQIENGMNQNDVVEIAGIFGTVERITIRSVGLRTLDGAFHLIPFSSVDTVTNHMRDFSYHLGEYTVAYRESVDDAMYHLEQAFKELKKDPVLAPEILEDMTIPGVTSLNERGFTIRVLIKTKPGLQWAVQRGFNRLVKKHFNAANIELPYPQTVVYFGQNKNGDAPPMRWSRYDPDAEPQENSPAAGHTPRHLRRSRRQDRPEDVLGNEMERINDDEGQPLQEGGNETKST</sequence>
<evidence type="ECO:0000259" key="10">
    <source>
        <dbReference type="Pfam" id="PF21082"/>
    </source>
</evidence>
<dbReference type="InterPro" id="IPR049142">
    <property type="entry name" value="MS_channel_1st"/>
</dbReference>
<dbReference type="SUPFAM" id="SSF50182">
    <property type="entry name" value="Sm-like ribonucleoproteins"/>
    <property type="match status" value="1"/>
</dbReference>
<comment type="similarity">
    <text evidence="2">Belongs to the MscS (TC 1.A.23) family.</text>
</comment>
<keyword evidence="3" id="KW-1003">Cell membrane</keyword>
<dbReference type="Pfam" id="PF21082">
    <property type="entry name" value="MS_channel_3rd"/>
    <property type="match status" value="1"/>
</dbReference>
<feature type="domain" description="Mechanosensitive ion channel MscS C-terminal" evidence="10">
    <location>
        <begin position="659"/>
        <end position="742"/>
    </location>
</feature>
<dbReference type="SUPFAM" id="SSF82689">
    <property type="entry name" value="Mechanosensitive channel protein MscS (YggB), C-terminal domain"/>
    <property type="match status" value="1"/>
</dbReference>
<dbReference type="InterPro" id="IPR023408">
    <property type="entry name" value="MscS_beta-dom_sf"/>
</dbReference>
<evidence type="ECO:0000259" key="9">
    <source>
        <dbReference type="Pfam" id="PF00924"/>
    </source>
</evidence>
<evidence type="ECO:0000313" key="13">
    <source>
        <dbReference type="EMBL" id="THJ32764.1"/>
    </source>
</evidence>
<comment type="caution">
    <text evidence="13">The sequence shown here is derived from an EMBL/GenBank/DDBJ whole genome shotgun (WGS) entry which is preliminary data.</text>
</comment>
<feature type="transmembrane region" description="Helical" evidence="8">
    <location>
        <begin position="452"/>
        <end position="473"/>
    </location>
</feature>
<keyword evidence="5 8" id="KW-1133">Transmembrane helix</keyword>
<dbReference type="InterPro" id="IPR057485">
    <property type="entry name" value="YbiO-like_TM1"/>
</dbReference>
<dbReference type="AlphaFoldDB" id="A0A4S5BJV5"/>
<dbReference type="Pfam" id="PF25392">
    <property type="entry name" value="MS_channel_TM1"/>
    <property type="match status" value="1"/>
</dbReference>
<dbReference type="InterPro" id="IPR006685">
    <property type="entry name" value="MscS_channel_2nd"/>
</dbReference>
<feature type="compositionally biased region" description="Basic residues" evidence="7">
    <location>
        <begin position="783"/>
        <end position="792"/>
    </location>
</feature>
<protein>
    <submittedName>
        <fullName evidence="13">Mechanosensitive ion channel</fullName>
    </submittedName>
</protein>
<evidence type="ECO:0000256" key="1">
    <source>
        <dbReference type="ARBA" id="ARBA00004651"/>
    </source>
</evidence>
<dbReference type="PANTHER" id="PTHR30460">
    <property type="entry name" value="MODERATE CONDUCTANCE MECHANOSENSITIVE CHANNEL YBIO"/>
    <property type="match status" value="1"/>
</dbReference>
<gene>
    <name evidence="13" type="ORF">E8K88_10750</name>
</gene>
<dbReference type="InterPro" id="IPR010920">
    <property type="entry name" value="LSM_dom_sf"/>
</dbReference>
<dbReference type="GO" id="GO:0008381">
    <property type="term" value="F:mechanosensitive monoatomic ion channel activity"/>
    <property type="evidence" value="ECO:0007669"/>
    <property type="project" value="InterPro"/>
</dbReference>
<dbReference type="InterPro" id="IPR011066">
    <property type="entry name" value="MscS_channel_C_sf"/>
</dbReference>
<evidence type="ECO:0000259" key="12">
    <source>
        <dbReference type="Pfam" id="PF25392"/>
    </source>
</evidence>
<organism evidence="13 14">
    <name type="scientific">Lampropedia aestuarii</name>
    <dbReference type="NCBI Taxonomy" id="2562762"/>
    <lineage>
        <taxon>Bacteria</taxon>
        <taxon>Pseudomonadati</taxon>
        <taxon>Pseudomonadota</taxon>
        <taxon>Betaproteobacteria</taxon>
        <taxon>Burkholderiales</taxon>
        <taxon>Comamonadaceae</taxon>
        <taxon>Lampropedia</taxon>
    </lineage>
</organism>
<name>A0A4S5BJV5_9BURK</name>
<feature type="transmembrane region" description="Helical" evidence="8">
    <location>
        <begin position="210"/>
        <end position="238"/>
    </location>
</feature>
<evidence type="ECO:0000256" key="3">
    <source>
        <dbReference type="ARBA" id="ARBA00022475"/>
    </source>
</evidence>
<reference evidence="13 14" key="1">
    <citation type="submission" date="2019-04" db="EMBL/GenBank/DDBJ databases">
        <title>Lampropedia sp YIM MLB12 draf genome.</title>
        <authorList>
            <person name="Wang Y.-X."/>
        </authorList>
    </citation>
    <scope>NUCLEOTIDE SEQUENCE [LARGE SCALE GENOMIC DNA]</scope>
    <source>
        <strain evidence="13 14">YIM MLB12</strain>
    </source>
</reference>
<feature type="region of interest" description="Disordered" evidence="7">
    <location>
        <begin position="759"/>
        <end position="825"/>
    </location>
</feature>